<dbReference type="PANTHER" id="PTHR11931">
    <property type="entry name" value="PHOSPHOGLYCERATE MUTASE"/>
    <property type="match status" value="1"/>
</dbReference>
<dbReference type="PIRSF" id="PIRSF000709">
    <property type="entry name" value="6PFK_2-Ptase"/>
    <property type="match status" value="1"/>
</dbReference>
<dbReference type="NCBIfam" id="TIGR01258">
    <property type="entry name" value="pgm_1"/>
    <property type="match status" value="1"/>
</dbReference>
<evidence type="ECO:0000313" key="10">
    <source>
        <dbReference type="Proteomes" id="UP000320055"/>
    </source>
</evidence>
<accession>A0A563VVL5</accession>
<dbReference type="GO" id="GO:0004619">
    <property type="term" value="F:phosphoglycerate mutase activity"/>
    <property type="evidence" value="ECO:0007669"/>
    <property type="project" value="UniProtKB-UniRule"/>
</dbReference>
<feature type="active site" description="Tele-phosphohistidine intermediate" evidence="4 5">
    <location>
        <position position="14"/>
    </location>
</feature>
<evidence type="ECO:0000256" key="2">
    <source>
        <dbReference type="ARBA" id="ARBA00023152"/>
    </source>
</evidence>
<feature type="binding site" evidence="4 6">
    <location>
        <begin position="13"/>
        <end position="20"/>
    </location>
    <ligand>
        <name>substrate</name>
    </ligand>
</feature>
<proteinExistence type="inferred from homology"/>
<evidence type="ECO:0000256" key="5">
    <source>
        <dbReference type="PIRSR" id="PIRSR613078-1"/>
    </source>
</evidence>
<keyword evidence="3 4" id="KW-0413">Isomerase</keyword>
<evidence type="ECO:0000256" key="4">
    <source>
        <dbReference type="HAMAP-Rule" id="MF_01039"/>
    </source>
</evidence>
<feature type="binding site" evidence="4 6">
    <location>
        <position position="63"/>
    </location>
    <ligand>
        <name>substrate</name>
    </ligand>
</feature>
<feature type="binding site" evidence="4 6">
    <location>
        <position position="130"/>
    </location>
    <ligand>
        <name>substrate</name>
    </ligand>
</feature>
<evidence type="ECO:0000313" key="9">
    <source>
        <dbReference type="EMBL" id="VEP15441.1"/>
    </source>
</evidence>
<dbReference type="RefSeq" id="WP_144874220.1">
    <property type="nucleotide sequence ID" value="NZ_LR214072.1"/>
</dbReference>
<feature type="site" description="Transition state stabilizer" evidence="4 7">
    <location>
        <position position="189"/>
    </location>
</feature>
<evidence type="ECO:0000256" key="7">
    <source>
        <dbReference type="PIRSR" id="PIRSR613078-3"/>
    </source>
</evidence>
<comment type="pathway">
    <text evidence="4 8">Carbohydrate degradation; glycolysis; pyruvate from D-glyceraldehyde 3-phosphate: step 3/5.</text>
</comment>
<dbReference type="UniPathway" id="UPA00109">
    <property type="reaction ID" value="UER00186"/>
</dbReference>
<evidence type="ECO:0000256" key="1">
    <source>
        <dbReference type="ARBA" id="ARBA00006717"/>
    </source>
</evidence>
<gene>
    <name evidence="4 9" type="primary">gpmA</name>
    <name evidence="9" type="ORF">H1P_3350006</name>
</gene>
<dbReference type="Proteomes" id="UP000320055">
    <property type="component" value="Unassembled WGS sequence"/>
</dbReference>
<comment type="function">
    <text evidence="4 8">Catalyzes the interconversion of 2-phosphoglycerate and 3-phosphoglycerate.</text>
</comment>
<organism evidence="9 10">
    <name type="scientific">Hyella patelloides LEGE 07179</name>
    <dbReference type="NCBI Taxonomy" id="945734"/>
    <lineage>
        <taxon>Bacteria</taxon>
        <taxon>Bacillati</taxon>
        <taxon>Cyanobacteriota</taxon>
        <taxon>Cyanophyceae</taxon>
        <taxon>Pleurocapsales</taxon>
        <taxon>Hyellaceae</taxon>
        <taxon>Hyella</taxon>
    </lineage>
</organism>
<feature type="binding site" evidence="4 6">
    <location>
        <begin position="190"/>
        <end position="191"/>
    </location>
    <ligand>
        <name>substrate</name>
    </ligand>
</feature>
<comment type="similarity">
    <text evidence="1 4">Belongs to the phosphoglycerate mutase family. BPG-dependent PGAM subfamily.</text>
</comment>
<dbReference type="InterPro" id="IPR013078">
    <property type="entry name" value="His_Pase_superF_clade-1"/>
</dbReference>
<evidence type="ECO:0000256" key="8">
    <source>
        <dbReference type="RuleBase" id="RU004512"/>
    </source>
</evidence>
<dbReference type="PROSITE" id="PS00175">
    <property type="entry name" value="PG_MUTASE"/>
    <property type="match status" value="1"/>
</dbReference>
<keyword evidence="4" id="KW-0312">Gluconeogenesis</keyword>
<feature type="active site" description="Proton donor/acceptor" evidence="4 5">
    <location>
        <position position="119"/>
    </location>
</feature>
<dbReference type="InterPro" id="IPR029033">
    <property type="entry name" value="His_PPase_superfam"/>
</dbReference>
<feature type="binding site" evidence="4 6">
    <location>
        <begin position="146"/>
        <end position="147"/>
    </location>
    <ligand>
        <name>substrate</name>
    </ligand>
</feature>
<dbReference type="EMBL" id="CAACVJ010000263">
    <property type="protein sequence ID" value="VEP15441.1"/>
    <property type="molecule type" value="Genomic_DNA"/>
</dbReference>
<dbReference type="GO" id="GO:0006094">
    <property type="term" value="P:gluconeogenesis"/>
    <property type="evidence" value="ECO:0007669"/>
    <property type="project" value="UniProtKB-UniRule"/>
</dbReference>
<dbReference type="GO" id="GO:0006096">
    <property type="term" value="P:glycolytic process"/>
    <property type="evidence" value="ECO:0007669"/>
    <property type="project" value="UniProtKB-UniRule"/>
</dbReference>
<dbReference type="Gene3D" id="3.40.50.1240">
    <property type="entry name" value="Phosphoglycerate mutase-like"/>
    <property type="match status" value="1"/>
</dbReference>
<reference evidence="9 10" key="1">
    <citation type="submission" date="2019-01" db="EMBL/GenBank/DDBJ databases">
        <authorList>
            <person name="Brito A."/>
        </authorList>
    </citation>
    <scope>NUCLEOTIDE SEQUENCE [LARGE SCALE GENOMIC DNA]</scope>
    <source>
        <strain evidence="9">1</strain>
    </source>
</reference>
<dbReference type="CDD" id="cd07067">
    <property type="entry name" value="HP_PGM_like"/>
    <property type="match status" value="1"/>
</dbReference>
<protein>
    <recommendedName>
        <fullName evidence="4 8">2,3-bisphosphoglycerate-dependent phosphoglycerate mutase</fullName>
        <shortName evidence="4">BPG-dependent PGAM</shortName>
        <shortName evidence="4">PGAM</shortName>
        <shortName evidence="4">Phosphoglyceromutase</shortName>
        <shortName evidence="4">dPGM</shortName>
        <ecNumber evidence="4 8">5.4.2.11</ecNumber>
    </recommendedName>
</protein>
<dbReference type="Pfam" id="PF00300">
    <property type="entry name" value="His_Phos_1"/>
    <property type="match status" value="2"/>
</dbReference>
<evidence type="ECO:0000256" key="6">
    <source>
        <dbReference type="PIRSR" id="PIRSR613078-2"/>
    </source>
</evidence>
<feature type="binding site" evidence="4 6">
    <location>
        <begin position="119"/>
        <end position="122"/>
    </location>
    <ligand>
        <name>substrate</name>
    </ligand>
</feature>
<comment type="catalytic activity">
    <reaction evidence="4 8">
        <text>(2R)-2-phosphoglycerate = (2R)-3-phosphoglycerate</text>
        <dbReference type="Rhea" id="RHEA:15901"/>
        <dbReference type="ChEBI" id="CHEBI:58272"/>
        <dbReference type="ChEBI" id="CHEBI:58289"/>
        <dbReference type="EC" id="5.4.2.11"/>
    </reaction>
</comment>
<dbReference type="HAMAP" id="MF_01039">
    <property type="entry name" value="PGAM_GpmA"/>
    <property type="match status" value="1"/>
</dbReference>
<dbReference type="EC" id="5.4.2.11" evidence="4 8"/>
<keyword evidence="2 4" id="KW-0324">Glycolysis</keyword>
<name>A0A563VVL5_9CYAN</name>
<dbReference type="SMART" id="SM00855">
    <property type="entry name" value="PGAM"/>
    <property type="match status" value="1"/>
</dbReference>
<dbReference type="SUPFAM" id="SSF53254">
    <property type="entry name" value="Phosphoglycerate mutase-like"/>
    <property type="match status" value="1"/>
</dbReference>
<dbReference type="OrthoDB" id="9781415at2"/>
<dbReference type="InterPro" id="IPR001345">
    <property type="entry name" value="PG/BPGM_mutase_AS"/>
</dbReference>
<sequence>MNDRKKAKLILIRHGQSTWNADNRFSGWVDIPLNSTGRREAMEAAQKIKEYAIDVCFTSMLMRAKETTAICLTENSDRCEKKSPVFKHDADNPNWHGWDKYDGYIKEEIPIYTSPDLDERYYGDLQGYNKAEMAEEVGKEIVHQWRRSFSTRPPGGESLEDTAARTIPYFQKQILPYLKDGNNVLVSAHGNSLRSIIMHLDNLEESEVPGLELATGIPIVYTVNEEGKIVDKQILE</sequence>
<feature type="binding site" evidence="4 6">
    <location>
        <begin position="26"/>
        <end position="27"/>
    </location>
    <ligand>
        <name>substrate</name>
    </ligand>
</feature>
<dbReference type="InterPro" id="IPR005952">
    <property type="entry name" value="Phosphogly_mut1"/>
</dbReference>
<dbReference type="NCBIfam" id="NF002217">
    <property type="entry name" value="PRK01112.1"/>
    <property type="match status" value="1"/>
</dbReference>
<evidence type="ECO:0000256" key="3">
    <source>
        <dbReference type="ARBA" id="ARBA00023235"/>
    </source>
</evidence>
<dbReference type="AlphaFoldDB" id="A0A563VVL5"/>
<keyword evidence="10" id="KW-1185">Reference proteome</keyword>